<sequence>MRERYMERPAPPPIKRIRFTDIPLSVSDEEIDNLIKGFPTPVYSRFYVHQDTRTAVFGFPNLEDLEKCAQMYEGLELHGQQVNVELFEQGSRKPYVGSSRSYHLAGRIGGEFSDKPSRQQRSHQQRSHQQQDSHHKPKSRRGVRQPQPTTEDLDAELDAYMNGD</sequence>
<feature type="region of interest" description="Disordered" evidence="2">
    <location>
        <begin position="106"/>
        <end position="164"/>
    </location>
</feature>
<accession>G8JQU7</accession>
<dbReference type="SMART" id="SM00360">
    <property type="entry name" value="RRM"/>
    <property type="match status" value="1"/>
</dbReference>
<dbReference type="HOGENOM" id="CLU_111217_0_0_1"/>
<evidence type="ECO:0000256" key="1">
    <source>
        <dbReference type="ARBA" id="ARBA00022884"/>
    </source>
</evidence>
<dbReference type="AlphaFoldDB" id="G8JQU7"/>
<keyword evidence="5" id="KW-1185">Reference proteome</keyword>
<dbReference type="RefSeq" id="XP_003645898.1">
    <property type="nucleotide sequence ID" value="XM_003645850.1"/>
</dbReference>
<evidence type="ECO:0000256" key="2">
    <source>
        <dbReference type="SAM" id="MobiDB-lite"/>
    </source>
</evidence>
<dbReference type="GO" id="GO:0003723">
    <property type="term" value="F:RNA binding"/>
    <property type="evidence" value="ECO:0007669"/>
    <property type="project" value="UniProtKB-KW"/>
</dbReference>
<evidence type="ECO:0000313" key="5">
    <source>
        <dbReference type="Proteomes" id="UP000006790"/>
    </source>
</evidence>
<protein>
    <recommendedName>
        <fullName evidence="3">RRM domain-containing protein</fullName>
    </recommendedName>
</protein>
<proteinExistence type="predicted"/>
<dbReference type="GO" id="GO:0016973">
    <property type="term" value="P:poly(A)+ mRNA export from nucleus"/>
    <property type="evidence" value="ECO:0007669"/>
    <property type="project" value="EnsemblFungi"/>
</dbReference>
<dbReference type="SUPFAM" id="SSF54928">
    <property type="entry name" value="RNA-binding domain, RBD"/>
    <property type="match status" value="1"/>
</dbReference>
<dbReference type="FunCoup" id="G8JQU7">
    <property type="interactions" value="192"/>
</dbReference>
<dbReference type="KEGG" id="erc:Ecym_3620"/>
<evidence type="ECO:0000313" key="4">
    <source>
        <dbReference type="EMBL" id="AET39081.1"/>
    </source>
</evidence>
<organism evidence="4 5">
    <name type="scientific">Eremothecium cymbalariae (strain CBS 270.75 / DBVPG 7215 / KCTC 17166 / NRRL Y-17582)</name>
    <name type="common">Yeast</name>
    <dbReference type="NCBI Taxonomy" id="931890"/>
    <lineage>
        <taxon>Eukaryota</taxon>
        <taxon>Fungi</taxon>
        <taxon>Dikarya</taxon>
        <taxon>Ascomycota</taxon>
        <taxon>Saccharomycotina</taxon>
        <taxon>Saccharomycetes</taxon>
        <taxon>Saccharomycetales</taxon>
        <taxon>Saccharomycetaceae</taxon>
        <taxon>Eremothecium</taxon>
    </lineage>
</organism>
<dbReference type="EMBL" id="CP002499">
    <property type="protein sequence ID" value="AET39081.1"/>
    <property type="molecule type" value="Genomic_DNA"/>
</dbReference>
<reference evidence="5" key="1">
    <citation type="journal article" date="2012" name="G3 (Bethesda)">
        <title>Pichia sorbitophila, an interspecies yeast hybrid reveals early steps of genome resolution following polyploidization.</title>
        <authorList>
            <person name="Leh Louis V."/>
            <person name="Despons L."/>
            <person name="Friedrich A."/>
            <person name="Martin T."/>
            <person name="Durrens P."/>
            <person name="Casaregola S."/>
            <person name="Neuveglise C."/>
            <person name="Fairhead C."/>
            <person name="Marck C."/>
            <person name="Cruz J.A."/>
            <person name="Straub M.L."/>
            <person name="Kugler V."/>
            <person name="Sacerdot C."/>
            <person name="Uzunov Z."/>
            <person name="Thierry A."/>
            <person name="Weiss S."/>
            <person name="Bleykasten C."/>
            <person name="De Montigny J."/>
            <person name="Jacques N."/>
            <person name="Jung P."/>
            <person name="Lemaire M."/>
            <person name="Mallet S."/>
            <person name="Morel G."/>
            <person name="Richard G.F."/>
            <person name="Sarkar A."/>
            <person name="Savel G."/>
            <person name="Schacherer J."/>
            <person name="Seret M.L."/>
            <person name="Talla E."/>
            <person name="Samson G."/>
            <person name="Jubin C."/>
            <person name="Poulain J."/>
            <person name="Vacherie B."/>
            <person name="Barbe V."/>
            <person name="Pelletier E."/>
            <person name="Sherman D.J."/>
            <person name="Westhof E."/>
            <person name="Weissenbach J."/>
            <person name="Baret P.V."/>
            <person name="Wincker P."/>
            <person name="Gaillardin C."/>
            <person name="Dujon B."/>
            <person name="Souciet J.L."/>
        </authorList>
    </citation>
    <scope>NUCLEOTIDE SEQUENCE [LARGE SCALE GENOMIC DNA]</scope>
    <source>
        <strain evidence="5">CBS 270.75 / DBVPG 7215 / KCTC 17166 / NRRL Y-17582</strain>
    </source>
</reference>
<dbReference type="InterPro" id="IPR025715">
    <property type="entry name" value="FoP_C"/>
</dbReference>
<dbReference type="Proteomes" id="UP000006790">
    <property type="component" value="Chromosome 3"/>
</dbReference>
<dbReference type="InterPro" id="IPR000504">
    <property type="entry name" value="RRM_dom"/>
</dbReference>
<name>G8JQU7_ERECY</name>
<evidence type="ECO:0000259" key="3">
    <source>
        <dbReference type="SMART" id="SM00360"/>
    </source>
</evidence>
<dbReference type="InParanoid" id="G8JQU7"/>
<dbReference type="STRING" id="931890.G8JQU7"/>
<dbReference type="GeneID" id="11472346"/>
<feature type="domain" description="RRM" evidence="3">
    <location>
        <begin position="16"/>
        <end position="85"/>
    </location>
</feature>
<dbReference type="InterPro" id="IPR035979">
    <property type="entry name" value="RBD_domain_sf"/>
</dbReference>
<keyword evidence="1" id="KW-0694">RNA-binding</keyword>
<dbReference type="GO" id="GO:0005634">
    <property type="term" value="C:nucleus"/>
    <property type="evidence" value="ECO:0007669"/>
    <property type="project" value="EnsemblFungi"/>
</dbReference>
<dbReference type="OrthoDB" id="1099063at2759"/>
<gene>
    <name evidence="4" type="ordered locus">Ecym_3620</name>
</gene>
<dbReference type="OMA" id="KQTAQEH"/>
<dbReference type="Pfam" id="PF13865">
    <property type="entry name" value="FoP_duplication"/>
    <property type="match status" value="1"/>
</dbReference>